<feature type="region of interest" description="Disordered" evidence="8">
    <location>
        <begin position="56"/>
        <end position="198"/>
    </location>
</feature>
<evidence type="ECO:0000256" key="8">
    <source>
        <dbReference type="SAM" id="MobiDB-lite"/>
    </source>
</evidence>
<comment type="similarity">
    <text evidence="3">Belongs to the NOP16 family.</text>
</comment>
<keyword evidence="6" id="KW-0539">Nucleus</keyword>
<feature type="compositionally biased region" description="Basic residues" evidence="8">
    <location>
        <begin position="72"/>
        <end position="82"/>
    </location>
</feature>
<comment type="subunit">
    <text evidence="4">Component of the pre-66S ribosomal particle.</text>
</comment>
<proteinExistence type="inferred from homology"/>
<dbReference type="AlphaFoldDB" id="A0AAN9UP08"/>
<evidence type="ECO:0000313" key="9">
    <source>
        <dbReference type="EMBL" id="KAK7750192.1"/>
    </source>
</evidence>
<feature type="region of interest" description="Disordered" evidence="8">
    <location>
        <begin position="1"/>
        <end position="31"/>
    </location>
</feature>
<comment type="subcellular location">
    <subcellularLocation>
        <location evidence="2">Nucleus</location>
        <location evidence="2">Nucleolus</location>
    </subcellularLocation>
</comment>
<feature type="compositionally biased region" description="Basic residues" evidence="8">
    <location>
        <begin position="1"/>
        <end position="13"/>
    </location>
</feature>
<dbReference type="Pfam" id="PF09420">
    <property type="entry name" value="Nop16"/>
    <property type="match status" value="1"/>
</dbReference>
<evidence type="ECO:0000256" key="3">
    <source>
        <dbReference type="ARBA" id="ARBA00008479"/>
    </source>
</evidence>
<evidence type="ECO:0000256" key="7">
    <source>
        <dbReference type="ARBA" id="ARBA00023274"/>
    </source>
</evidence>
<gene>
    <name evidence="9" type="primary">NOP16</name>
    <name evidence="9" type="ORF">SLS62_007821</name>
</gene>
<feature type="compositionally biased region" description="Acidic residues" evidence="8">
    <location>
        <begin position="139"/>
        <end position="168"/>
    </location>
</feature>
<name>A0AAN9UP08_9PEZI</name>
<protein>
    <recommendedName>
        <fullName evidence="5">Nucleolar protein 16</fullName>
    </recommendedName>
</protein>
<dbReference type="EMBL" id="JAKJXP020000068">
    <property type="protein sequence ID" value="KAK7750192.1"/>
    <property type="molecule type" value="Genomic_DNA"/>
</dbReference>
<evidence type="ECO:0000256" key="4">
    <source>
        <dbReference type="ARBA" id="ARBA00011187"/>
    </source>
</evidence>
<sequence length="242" mass="27435">MGRDLQKRKRRSSRPAVKQHASSKPHRLLNPLGNDIIAKNWDKKQTTTQNYRRLGLVGRLKAPTGGAEPDKKKKSGAAKKKPAAADSFAIAPSSESVVSEVRVERDENGKIVRILEGNASSARSRRANPLRDPLNVLDSDSEDNHDDGEGAEEWGGIDEDEDDDEEEDEAKKIVRQLEAQANRPVERRPRNQSQREREWVEALVRKHGDDTRAMVRDRVLNPMQQTEADIARRIRKWKKETA</sequence>
<feature type="compositionally biased region" description="Basic and acidic residues" evidence="8">
    <location>
        <begin position="184"/>
        <end position="198"/>
    </location>
</feature>
<dbReference type="PANTHER" id="PTHR13243">
    <property type="entry name" value="HSPC111 PROTEIN-RELATED"/>
    <property type="match status" value="1"/>
</dbReference>
<dbReference type="GO" id="GO:1990904">
    <property type="term" value="C:ribonucleoprotein complex"/>
    <property type="evidence" value="ECO:0007669"/>
    <property type="project" value="UniProtKB-KW"/>
</dbReference>
<reference evidence="9 10" key="1">
    <citation type="submission" date="2024-02" db="EMBL/GenBank/DDBJ databases">
        <title>De novo assembly and annotation of 12 fungi associated with fruit tree decline syndrome in Ontario, Canada.</title>
        <authorList>
            <person name="Sulman M."/>
            <person name="Ellouze W."/>
            <person name="Ilyukhin E."/>
        </authorList>
    </citation>
    <scope>NUCLEOTIDE SEQUENCE [LARGE SCALE GENOMIC DNA]</scope>
    <source>
        <strain evidence="9 10">M11/M66-122</strain>
    </source>
</reference>
<accession>A0AAN9UP08</accession>
<dbReference type="GO" id="GO:0042273">
    <property type="term" value="P:ribosomal large subunit biogenesis"/>
    <property type="evidence" value="ECO:0007669"/>
    <property type="project" value="TreeGrafter"/>
</dbReference>
<evidence type="ECO:0000313" key="10">
    <source>
        <dbReference type="Proteomes" id="UP001320420"/>
    </source>
</evidence>
<evidence type="ECO:0000256" key="1">
    <source>
        <dbReference type="ARBA" id="ARBA00002889"/>
    </source>
</evidence>
<dbReference type="Proteomes" id="UP001320420">
    <property type="component" value="Unassembled WGS sequence"/>
</dbReference>
<feature type="compositionally biased region" description="Basic and acidic residues" evidence="8">
    <location>
        <begin position="101"/>
        <end position="110"/>
    </location>
</feature>
<evidence type="ECO:0000256" key="6">
    <source>
        <dbReference type="ARBA" id="ARBA00023242"/>
    </source>
</evidence>
<dbReference type="GO" id="GO:0005730">
    <property type="term" value="C:nucleolus"/>
    <property type="evidence" value="ECO:0007669"/>
    <property type="project" value="UniProtKB-SubCell"/>
</dbReference>
<evidence type="ECO:0000256" key="5">
    <source>
        <dbReference type="ARBA" id="ARBA00015522"/>
    </source>
</evidence>
<keyword evidence="7" id="KW-0687">Ribonucleoprotein</keyword>
<comment type="caution">
    <text evidence="9">The sequence shown here is derived from an EMBL/GenBank/DDBJ whole genome shotgun (WGS) entry which is preliminary data.</text>
</comment>
<dbReference type="InterPro" id="IPR019002">
    <property type="entry name" value="Ribosome_biogenesis_Nop16"/>
</dbReference>
<dbReference type="PANTHER" id="PTHR13243:SF1">
    <property type="entry name" value="NUCLEOLAR PROTEIN 16"/>
    <property type="match status" value="1"/>
</dbReference>
<comment type="function">
    <text evidence="1">Involved in the biogenesis of the 60S ribosomal subunit.</text>
</comment>
<organism evidence="9 10">
    <name type="scientific">Diatrype stigma</name>
    <dbReference type="NCBI Taxonomy" id="117547"/>
    <lineage>
        <taxon>Eukaryota</taxon>
        <taxon>Fungi</taxon>
        <taxon>Dikarya</taxon>
        <taxon>Ascomycota</taxon>
        <taxon>Pezizomycotina</taxon>
        <taxon>Sordariomycetes</taxon>
        <taxon>Xylariomycetidae</taxon>
        <taxon>Xylariales</taxon>
        <taxon>Diatrypaceae</taxon>
        <taxon>Diatrype</taxon>
    </lineage>
</organism>
<keyword evidence="10" id="KW-1185">Reference proteome</keyword>
<evidence type="ECO:0000256" key="2">
    <source>
        <dbReference type="ARBA" id="ARBA00004604"/>
    </source>
</evidence>